<dbReference type="EC" id="3.1.3.16" evidence="6"/>
<name>A0A060S0Q4_PLARE</name>
<dbReference type="PhylomeDB" id="A0A060S0Q4"/>
<feature type="compositionally biased region" description="Basic and acidic residues" evidence="3">
    <location>
        <begin position="729"/>
        <end position="745"/>
    </location>
</feature>
<feature type="domain" description="Calcineurin-like phosphoesterase" evidence="5">
    <location>
        <begin position="762"/>
        <end position="941"/>
    </location>
</feature>
<evidence type="ECO:0000259" key="5">
    <source>
        <dbReference type="Pfam" id="PF00149"/>
    </source>
</evidence>
<reference evidence="6" key="1">
    <citation type="submission" date="2014-01" db="EMBL/GenBank/DDBJ databases">
        <authorList>
            <person name="Aslett M."/>
        </authorList>
    </citation>
    <scope>NUCLEOTIDE SEQUENCE</scope>
    <source>
        <strain evidence="6">CDC</strain>
    </source>
</reference>
<keyword evidence="2 6" id="KW-0378">Hydrolase</keyword>
<feature type="compositionally biased region" description="Polar residues" evidence="3">
    <location>
        <begin position="686"/>
        <end position="703"/>
    </location>
</feature>
<dbReference type="PANTHER" id="PTHR10161:SF14">
    <property type="entry name" value="TARTRATE-RESISTANT ACID PHOSPHATASE TYPE 5"/>
    <property type="match status" value="1"/>
</dbReference>
<dbReference type="PANTHER" id="PTHR10161">
    <property type="entry name" value="TARTRATE-RESISTANT ACID PHOSPHATASE TYPE 5"/>
    <property type="match status" value="1"/>
</dbReference>
<dbReference type="InterPro" id="IPR029052">
    <property type="entry name" value="Metallo-depent_PP-like"/>
</dbReference>
<dbReference type="VEuPathDB" id="PlasmoDB:PRG01_1464500"/>
<evidence type="ECO:0000256" key="4">
    <source>
        <dbReference type="SAM" id="SignalP"/>
    </source>
</evidence>
<dbReference type="SUPFAM" id="SSF56300">
    <property type="entry name" value="Metallo-dependent phosphatases"/>
    <property type="match status" value="1"/>
</dbReference>
<feature type="compositionally biased region" description="Acidic residues" evidence="3">
    <location>
        <begin position="1285"/>
        <end position="1295"/>
    </location>
</feature>
<feature type="region of interest" description="Disordered" evidence="3">
    <location>
        <begin position="1277"/>
        <end position="1314"/>
    </location>
</feature>
<evidence type="ECO:0000256" key="2">
    <source>
        <dbReference type="ARBA" id="ARBA00022801"/>
    </source>
</evidence>
<feature type="compositionally biased region" description="Acidic residues" evidence="3">
    <location>
        <begin position="1304"/>
        <end position="1314"/>
    </location>
</feature>
<feature type="signal peptide" evidence="4">
    <location>
        <begin position="1"/>
        <end position="21"/>
    </location>
</feature>
<feature type="region of interest" description="Disordered" evidence="3">
    <location>
        <begin position="726"/>
        <end position="761"/>
    </location>
</feature>
<reference evidence="6" key="2">
    <citation type="submission" date="2014-05" db="EMBL/GenBank/DDBJ databases">
        <title>The genome sequences of chimpanzee malaria parasites reveal the path to human adaptation.</title>
        <authorList>
            <person name="Otto T.D."/>
            <person name="Rayner J.C."/>
            <person name="Boehme U."/>
            <person name="Pain A."/>
            <person name="Spottiswoode N."/>
            <person name="Sanders M."/>
            <person name="Quail M."/>
            <person name="Ollomo B."/>
            <person name="Renaud F."/>
            <person name="Thomas A.W."/>
            <person name="Prugnolle F."/>
            <person name="Conway D.J."/>
            <person name="Newbold C."/>
            <person name="Berriman M."/>
        </authorList>
    </citation>
    <scope>NUCLEOTIDE SEQUENCE [LARGE SCALE GENOMIC DNA]</scope>
    <source>
        <strain evidence="6">CDC</strain>
    </source>
</reference>
<dbReference type="Proteomes" id="UP000027581">
    <property type="component" value="Unassembled WGS sequence"/>
</dbReference>
<feature type="region of interest" description="Disordered" evidence="3">
    <location>
        <begin position="1250"/>
        <end position="1269"/>
    </location>
</feature>
<gene>
    <name evidence="6" type="ORF">PRCDC_1463800</name>
</gene>
<dbReference type="GO" id="GO:0004722">
    <property type="term" value="F:protein serine/threonine phosphatase activity"/>
    <property type="evidence" value="ECO:0007669"/>
    <property type="project" value="UniProtKB-EC"/>
</dbReference>
<accession>A0A060S0Q4</accession>
<organism evidence="6 7">
    <name type="scientific">Plasmodium reichenowi</name>
    <dbReference type="NCBI Taxonomy" id="5854"/>
    <lineage>
        <taxon>Eukaryota</taxon>
        <taxon>Sar</taxon>
        <taxon>Alveolata</taxon>
        <taxon>Apicomplexa</taxon>
        <taxon>Aconoidasida</taxon>
        <taxon>Haemosporida</taxon>
        <taxon>Plasmodiidae</taxon>
        <taxon>Plasmodium</taxon>
        <taxon>Plasmodium (Laverania)</taxon>
    </lineage>
</organism>
<dbReference type="InterPro" id="IPR004843">
    <property type="entry name" value="Calcineurin-like_PHP"/>
</dbReference>
<feature type="region of interest" description="Disordered" evidence="3">
    <location>
        <begin position="816"/>
        <end position="839"/>
    </location>
</feature>
<proteinExistence type="predicted"/>
<feature type="compositionally biased region" description="Acidic residues" evidence="3">
    <location>
        <begin position="820"/>
        <end position="833"/>
    </location>
</feature>
<dbReference type="EMBL" id="HG810775">
    <property type="protein sequence ID" value="CDO67110.1"/>
    <property type="molecule type" value="Genomic_DNA"/>
</dbReference>
<evidence type="ECO:0000256" key="3">
    <source>
        <dbReference type="SAM" id="MobiDB-lite"/>
    </source>
</evidence>
<protein>
    <submittedName>
        <fullName evidence="6">Phosphatase, putative</fullName>
        <ecNumber evidence="6">3.1.3.16</ecNumber>
    </submittedName>
</protein>
<sequence>MNILNLFICCLSITLLKYIEWEQYNYDCVVAINKKNSIIKNERILDEYENINNSENEEDEYEDYLDDKGSNEFEQVNYKYLDYVNFTIIKSQSTYQHAVNELFVFLGSQYSTDEKIVIHVKLIDILSLLFVHYRDNLSNFEHIINSFQDRNKLMNSVEGEYFREFIDERDNYIFDVKNTYYNSQYVNKEKETILNKKKTIYEIFQKNWKTDGYRFYSVKNKKKYYYPRKINLDEPRKRKNKKKKKQKNIKCVNMVCKPLKIEYKSLNKPVNSPVDDNTDVKTMKGEQHINGQAEDKNDVVQGIENVQQEKKEIMDRFDIQNEIQNQVQNDIENEIEYELKNDDSNNNIEESDVMKSYKNQICNADENRAPNVGYVRENSIGPGIAYRMRKDFFLKDSSFNVITLINSITSNRDNKVVTKLHEGLTKLGITTIEHLIRYTNILAIFFSYDIFDELYLQIKLVKEYFGLIKYKHNILDTEENEYVVGKKTFYGKYNMIDDEVFVSPNCLSVYCKLKSVWMQNRNITVKVEKSTTNSLKIMMLGDIGQGFEEEKNFDVQNIYNFMGFNELKSTVQSMKKWHLENNADFVINLGDNIPNDGSYNFIGNFQWHQLMRELFVFKKKSEKQVHKDLGTNTLSAESIANFYNDKIKEMNEGNYENHINYYNDKNLHKIKAQNENNENKNLNDNSIKMNNAKGTSSKISDLQNVSNTNPYKIEVVDHTKLVESNTSINEKEEKSISSVEERANLYEDDEESDEEEDSNEFASEAIPFYSVLGEKDYFYFPSEQIQEHYSKRIPGYFMPNNYYCVNYDFTYNPVKKNVNGDEDDDDDEEEEERDSGKDRKVKTQEKFRASFIFIDTWALMVGFPIIRNYRAFREQFNWLSKTLYESAKKSDWIFVVGHHPLISSGRRSDNYSYEEHSFHDIIRDFLFNYHVDAYFSAHDHLMEYIKFGSVDLFINGSSSRVLFDNSSMGRGYFGKIIGKLYPVSCYVLKTIHTGLKPKGCNINRYSKWYNKSDIGFSTHKLTKDELVTQFISSRTGKPLSEKIITKNKKHERKKFYDLDGFAEDRIKELEKKIIDFSVNNPDLINYKIQEFNENIEKLNLIIKKLKTKEEKEIFKELIQMNNLIFDVSDHLDNVPIEKLKIMSQLVSKYNIFFNKELAGFIVAALERAIQMEGKKTHNSSDENGSLNEEDKNLIELIESLGYQPEEFLQKYESMTSEQKVALKNKIGRNISLEDYVNRIKFYVEKKKKEKEKKNGNEQEAEEETEVVEEIDELKEIEKKRKESEGDITDEDENEIKEDQKDNEKEDETYEEYLDESQYNDEEIPLVKQVHKDFKKLANQEKKLSEQKYILLMLASMRKFDIKKYALNLSTKKERIKDVTTSNYLSNIEPRKTFFQLCIELPPDIKRIINNFSGVGKRLPFFNFINKLYDEIIKLKDSLNRISR</sequence>
<keyword evidence="1 4" id="KW-0732">Signal</keyword>
<dbReference type="Pfam" id="PF00149">
    <property type="entry name" value="Metallophos"/>
    <property type="match status" value="1"/>
</dbReference>
<feature type="region of interest" description="Disordered" evidence="3">
    <location>
        <begin position="677"/>
        <end position="703"/>
    </location>
</feature>
<dbReference type="Gene3D" id="3.60.21.10">
    <property type="match status" value="1"/>
</dbReference>
<dbReference type="VEuPathDB" id="PlasmoDB:PRCDC_1463800"/>
<evidence type="ECO:0000313" key="6">
    <source>
        <dbReference type="EMBL" id="CDO67110.1"/>
    </source>
</evidence>
<keyword evidence="7" id="KW-1185">Reference proteome</keyword>
<feature type="chain" id="PRO_5001587159" evidence="4">
    <location>
        <begin position="22"/>
        <end position="1443"/>
    </location>
</feature>
<evidence type="ECO:0000256" key="1">
    <source>
        <dbReference type="ARBA" id="ARBA00022729"/>
    </source>
</evidence>
<feature type="compositionally biased region" description="Acidic residues" evidence="3">
    <location>
        <begin position="1258"/>
        <end position="1269"/>
    </location>
</feature>
<feature type="compositionally biased region" description="Acidic residues" evidence="3">
    <location>
        <begin position="746"/>
        <end position="759"/>
    </location>
</feature>
<evidence type="ECO:0000313" key="7">
    <source>
        <dbReference type="Proteomes" id="UP000027581"/>
    </source>
</evidence>
<dbReference type="InterPro" id="IPR051558">
    <property type="entry name" value="Metallophosphoesterase_PAP"/>
</dbReference>